<dbReference type="AlphaFoldDB" id="A0A2R6NZZ0"/>
<evidence type="ECO:0000313" key="1">
    <source>
        <dbReference type="EMBL" id="PSR81828.1"/>
    </source>
</evidence>
<accession>A0A2R6NZZ0</accession>
<reference evidence="1 2" key="1">
    <citation type="submission" date="2018-02" db="EMBL/GenBank/DDBJ databases">
        <title>Genome sequence of the basidiomycete white-rot fungus Phlebia centrifuga.</title>
        <authorList>
            <person name="Granchi Z."/>
            <person name="Peng M."/>
            <person name="de Vries R.P."/>
            <person name="Hilden K."/>
            <person name="Makela M.R."/>
            <person name="Grigoriev I."/>
            <person name="Riley R."/>
        </authorList>
    </citation>
    <scope>NUCLEOTIDE SEQUENCE [LARGE SCALE GENOMIC DNA]</scope>
    <source>
        <strain evidence="1 2">FBCC195</strain>
    </source>
</reference>
<dbReference type="EMBL" id="MLYV02000606">
    <property type="protein sequence ID" value="PSR81828.1"/>
    <property type="molecule type" value="Genomic_DNA"/>
</dbReference>
<evidence type="ECO:0000313" key="2">
    <source>
        <dbReference type="Proteomes" id="UP000186601"/>
    </source>
</evidence>
<proteinExistence type="predicted"/>
<organism evidence="1 2">
    <name type="scientific">Hermanssonia centrifuga</name>
    <dbReference type="NCBI Taxonomy" id="98765"/>
    <lineage>
        <taxon>Eukaryota</taxon>
        <taxon>Fungi</taxon>
        <taxon>Dikarya</taxon>
        <taxon>Basidiomycota</taxon>
        <taxon>Agaricomycotina</taxon>
        <taxon>Agaricomycetes</taxon>
        <taxon>Polyporales</taxon>
        <taxon>Meruliaceae</taxon>
        <taxon>Hermanssonia</taxon>
    </lineage>
</organism>
<comment type="caution">
    <text evidence="1">The sequence shown here is derived from an EMBL/GenBank/DDBJ whole genome shotgun (WGS) entry which is preliminary data.</text>
</comment>
<name>A0A2R6NZZ0_9APHY</name>
<sequence>MFATGEDVPPELFEYILDFIDNTADIFGNSSVVMDKREAGKCALTCRYWAQRCQPRIFDQITLRSREDVYELASFLDSPLSSVASYICRLKLEQKGSVLATPWVHLVPTLLLPKLSLVNHNPISLHLENPVYPGSIRSIHGLLPSSCPAFSASIKHVTLKDIAFRSFNHLAHLVGELPVLFELHGVNLTWPTSEVVTTLRTSTSLAQVSMSGCTNNWSVILLVTGPRRRACKDSKKGAFKLELDRTEYTFVSDWPGIIQRNASIVNILITKNRDRYHLRVQNDLLDVTPILHIVMLEYGGVMRIDGISVDFAHAMLPLDTVLSYDWKAFDEYVSSLTRLYKVTLGFSTQTDVARFVEEVVNLKLEHLRTMDKLTYAIQDVGRIKRWMKVTPGADLLEGML</sequence>
<dbReference type="Proteomes" id="UP000186601">
    <property type="component" value="Unassembled WGS sequence"/>
</dbReference>
<protein>
    <submittedName>
        <fullName evidence="1">Uncharacterized protein</fullName>
    </submittedName>
</protein>
<dbReference type="OrthoDB" id="2800083at2759"/>
<keyword evidence="2" id="KW-1185">Reference proteome</keyword>
<gene>
    <name evidence="1" type="ORF">PHLCEN_2v6259</name>
</gene>